<feature type="domain" description="NACHT" evidence="4">
    <location>
        <begin position="444"/>
        <end position="780"/>
    </location>
</feature>
<keyword evidence="1" id="KW-0547">Nucleotide-binding</keyword>
<dbReference type="InterPro" id="IPR032675">
    <property type="entry name" value="LRR_dom_sf"/>
</dbReference>
<dbReference type="GO" id="GO:0005524">
    <property type="term" value="F:ATP binding"/>
    <property type="evidence" value="ECO:0007669"/>
    <property type="project" value="UniProtKB-KW"/>
</dbReference>
<sequence length="1238" mass="137155">MSPERHHQLVRFGTKAPRPPVRSRSANAHAPRRPGGSRHDRRITFRRHRTGRGRRGHPHRPDQRRGDRRGQGPGLRGRRHHHGVRHRDAPRAQGLRQGPRLGRRRGHRRHPRLLPHPQGHLHPHPEGHAHRHRLEGRQPAAGRGVPLRDGGAGAVTPEDRVVAVLGARQGSGVLLTPDLVLTSAHVLDGDTPVEAVALGNAAPTPCDVLWRGTPDAGDAALLRTRRPLVDAEALPPLRWGVLSTREPVPGCQVLGFPDVERSALGDLDIAQVPGTLTPGAARIRGRCVLRTDHHPPAPSRPGASPWSGLSGGPVYAGPLLVGVVAEDREGWQHSAIESVPLFRILGEPGFAAALAEHWPDAPAPVPLHHPRVDDFAFEARYAKAVKARYGQLEVFGLDDLGEHERRWDLDTAYLSLQAEAAPGRDGVRAPLEPRRVEDLLALHPRAILRGEAGAGKTTLVWWLASHAACQTLPRKLAALNGLVPFVVPMRRLAALGITSPSPAQLPGIAIQEDGMPDGWAGRMLDANRVLLLVDGLDELPREHRAPARQWLDEFLRRYPLTRCLVTVRPRAVEDGWLEWQDFQELRMLPMSDGDIQEFVRAWHNAARLGKHGEERTRLDELERKLASEFQRNKTLSDLARTPLLCAVICALHRRRSGLLPHTRWTLYHSALAMLLGNRDARRGIGAPEGIELEAEDAQQLLQHIAIWLVRNRQTELTRKQGARQIELAMRSLRQVRSYTADALMGHLLNRSGLLQERSPDSIQFIHRTFQDFLAAKEFQDSDCLKELLDHAAEEQWQDVIRLVIGHCNRRETEAVISGLVAAGEAAGQREAQFALRTLAVECAMSAGALDDSLHDVVWERLRTMGAPRTDVEVIHLASLGPDALAVIPEPEGLDSAEAVGYVQVLRQLGDAGLSHLARYGRLGARDVRAEIVASWPYLDTPQFAEEVLAGMRFDDMGVRVFRRSQLVHLPRLGRIDRLFISGDYDTESLRTALRGCTMRQLSLSRNNSLADLDLLRGHPEIEELSIHHCLMVKDLSALAELNLRALVLSEHRLPSTALTVLPSLVGLRTLSLDHLADNDGRFPDLPPGLEHLTVFSSNALRLGSLVIPPNLKGLFLYAEPAESRALQHLRERPHLTELGLLEKTLDNLDERDCLPGIQLLTLVMDKPALAPDLRRRFPGLRKVRIEDERDDAEQALDLSALLGEPDLEIEVASLKGHPTVLGPHRFGNRLTVNGRPAA</sequence>
<dbReference type="Gene3D" id="3.40.50.300">
    <property type="entry name" value="P-loop containing nucleotide triphosphate hydrolases"/>
    <property type="match status" value="1"/>
</dbReference>
<evidence type="ECO:0000313" key="6">
    <source>
        <dbReference type="Proteomes" id="UP000327000"/>
    </source>
</evidence>
<dbReference type="PROSITE" id="PS50837">
    <property type="entry name" value="NACHT"/>
    <property type="match status" value="1"/>
</dbReference>
<keyword evidence="6" id="KW-1185">Reference proteome</keyword>
<keyword evidence="2" id="KW-0067">ATP-binding</keyword>
<evidence type="ECO:0000256" key="3">
    <source>
        <dbReference type="SAM" id="MobiDB-lite"/>
    </source>
</evidence>
<gene>
    <name evidence="5" type="ORF">FRZ00_10805</name>
</gene>
<dbReference type="InterPro" id="IPR009003">
    <property type="entry name" value="Peptidase_S1_PA"/>
</dbReference>
<feature type="region of interest" description="Disordered" evidence="3">
    <location>
        <begin position="1"/>
        <end position="135"/>
    </location>
</feature>
<dbReference type="PANTHER" id="PTHR46844:SF1">
    <property type="entry name" value="SLR5058 PROTEIN"/>
    <property type="match status" value="1"/>
</dbReference>
<dbReference type="SUPFAM" id="SSF50494">
    <property type="entry name" value="Trypsin-like serine proteases"/>
    <property type="match status" value="1"/>
</dbReference>
<comment type="caution">
    <text evidence="5">The sequence shown here is derived from an EMBL/GenBank/DDBJ whole genome shotgun (WGS) entry which is preliminary data.</text>
</comment>
<dbReference type="SUPFAM" id="SSF52540">
    <property type="entry name" value="P-loop containing nucleoside triphosphate hydrolases"/>
    <property type="match status" value="1"/>
</dbReference>
<protein>
    <submittedName>
        <fullName evidence="5">NACHT domain-containing protein</fullName>
    </submittedName>
</protein>
<dbReference type="Gene3D" id="3.80.10.10">
    <property type="entry name" value="Ribonuclease Inhibitor"/>
    <property type="match status" value="1"/>
</dbReference>
<dbReference type="SUPFAM" id="SSF52058">
    <property type="entry name" value="L domain-like"/>
    <property type="match status" value="1"/>
</dbReference>
<name>A0A5N5WC03_STRMB</name>
<feature type="compositionally biased region" description="Basic residues" evidence="3">
    <location>
        <begin position="101"/>
        <end position="113"/>
    </location>
</feature>
<feature type="compositionally biased region" description="Basic residues" evidence="3">
    <location>
        <begin position="76"/>
        <end position="85"/>
    </location>
</feature>
<organism evidence="5 6">
    <name type="scientific">Streptomyces mobaraensis</name>
    <name type="common">Streptoverticillium mobaraense</name>
    <dbReference type="NCBI Taxonomy" id="35621"/>
    <lineage>
        <taxon>Bacteria</taxon>
        <taxon>Bacillati</taxon>
        <taxon>Actinomycetota</taxon>
        <taxon>Actinomycetes</taxon>
        <taxon>Kitasatosporales</taxon>
        <taxon>Streptomycetaceae</taxon>
        <taxon>Streptomyces</taxon>
    </lineage>
</organism>
<dbReference type="Proteomes" id="UP000327000">
    <property type="component" value="Unassembled WGS sequence"/>
</dbReference>
<accession>A0A5N5WC03</accession>
<evidence type="ECO:0000256" key="2">
    <source>
        <dbReference type="ARBA" id="ARBA00022840"/>
    </source>
</evidence>
<dbReference type="Pfam" id="PF13365">
    <property type="entry name" value="Trypsin_2"/>
    <property type="match status" value="1"/>
</dbReference>
<dbReference type="OrthoDB" id="135105at2"/>
<evidence type="ECO:0000259" key="4">
    <source>
        <dbReference type="PROSITE" id="PS50837"/>
    </source>
</evidence>
<dbReference type="InterPro" id="IPR007111">
    <property type="entry name" value="NACHT_NTPase"/>
</dbReference>
<dbReference type="Pfam" id="PF05729">
    <property type="entry name" value="NACHT"/>
    <property type="match status" value="1"/>
</dbReference>
<proteinExistence type="predicted"/>
<feature type="compositionally biased region" description="Basic and acidic residues" evidence="3">
    <location>
        <begin position="59"/>
        <end position="70"/>
    </location>
</feature>
<dbReference type="AlphaFoldDB" id="A0A5N5WC03"/>
<dbReference type="InterPro" id="IPR027417">
    <property type="entry name" value="P-loop_NTPase"/>
</dbReference>
<feature type="compositionally biased region" description="Basic residues" evidence="3">
    <location>
        <begin position="30"/>
        <end position="58"/>
    </location>
</feature>
<dbReference type="PANTHER" id="PTHR46844">
    <property type="entry name" value="SLR5058 PROTEIN"/>
    <property type="match status" value="1"/>
</dbReference>
<evidence type="ECO:0000313" key="5">
    <source>
        <dbReference type="EMBL" id="KAB7847821.1"/>
    </source>
</evidence>
<evidence type="ECO:0000256" key="1">
    <source>
        <dbReference type="ARBA" id="ARBA00022741"/>
    </source>
</evidence>
<reference evidence="5 6" key="1">
    <citation type="journal article" date="2019" name="Microb. Cell Fact.">
        <title>Exploring novel herbicidin analogues by transcriptional regulator overexpression and MS/MS molecular networking.</title>
        <authorList>
            <person name="Shi Y."/>
            <person name="Gu R."/>
            <person name="Li Y."/>
            <person name="Wang X."/>
            <person name="Ren W."/>
            <person name="Li X."/>
            <person name="Wang L."/>
            <person name="Xie Y."/>
            <person name="Hong B."/>
        </authorList>
    </citation>
    <scope>NUCLEOTIDE SEQUENCE [LARGE SCALE GENOMIC DNA]</scope>
    <source>
        <strain evidence="5 6">US-43</strain>
    </source>
</reference>
<dbReference type="EMBL" id="VOKX01000015">
    <property type="protein sequence ID" value="KAB7847821.1"/>
    <property type="molecule type" value="Genomic_DNA"/>
</dbReference>